<organism evidence="1 2">
    <name type="scientific">Russula earlei</name>
    <dbReference type="NCBI Taxonomy" id="71964"/>
    <lineage>
        <taxon>Eukaryota</taxon>
        <taxon>Fungi</taxon>
        <taxon>Dikarya</taxon>
        <taxon>Basidiomycota</taxon>
        <taxon>Agaricomycotina</taxon>
        <taxon>Agaricomycetes</taxon>
        <taxon>Russulales</taxon>
        <taxon>Russulaceae</taxon>
        <taxon>Russula</taxon>
    </lineage>
</organism>
<proteinExistence type="predicted"/>
<dbReference type="EMBL" id="JAGFNK010000073">
    <property type="protein sequence ID" value="KAI9509037.1"/>
    <property type="molecule type" value="Genomic_DNA"/>
</dbReference>
<reference evidence="1" key="1">
    <citation type="submission" date="2021-03" db="EMBL/GenBank/DDBJ databases">
        <title>Evolutionary priming and transition to the ectomycorrhizal habit in an iconic lineage of mushroom-forming fungi: is preadaptation a requirement?</title>
        <authorList>
            <consortium name="DOE Joint Genome Institute"/>
            <person name="Looney B.P."/>
            <person name="Miyauchi S."/>
            <person name="Morin E."/>
            <person name="Drula E."/>
            <person name="Courty P.E."/>
            <person name="Chicoki N."/>
            <person name="Fauchery L."/>
            <person name="Kohler A."/>
            <person name="Kuo A."/>
            <person name="LaButti K."/>
            <person name="Pangilinan J."/>
            <person name="Lipzen A."/>
            <person name="Riley R."/>
            <person name="Andreopoulos W."/>
            <person name="He G."/>
            <person name="Johnson J."/>
            <person name="Barry K.W."/>
            <person name="Grigoriev I.V."/>
            <person name="Nagy L."/>
            <person name="Hibbett D."/>
            <person name="Henrissat B."/>
            <person name="Matheny P.B."/>
            <person name="Labbe J."/>
            <person name="Martin A.F."/>
        </authorList>
    </citation>
    <scope>NUCLEOTIDE SEQUENCE</scope>
    <source>
        <strain evidence="1">BPL698</strain>
    </source>
</reference>
<evidence type="ECO:0000313" key="1">
    <source>
        <dbReference type="EMBL" id="KAI9509037.1"/>
    </source>
</evidence>
<evidence type="ECO:0000313" key="2">
    <source>
        <dbReference type="Proteomes" id="UP001207468"/>
    </source>
</evidence>
<name>A0ACC0UD50_9AGAM</name>
<accession>A0ACC0UD50</accession>
<dbReference type="Proteomes" id="UP001207468">
    <property type="component" value="Unassembled WGS sequence"/>
</dbReference>
<sequence length="539" mass="61396">MPPGPDWLVLASAVLSIFVVSRVLKFIAGIKSRGSRAHEYHFLPSAFLALPFPTSWWNPGVAWVWKWRRSFYKQWRSEVVSFVPFLRGPPFIYTCSLEVARQFLSGGFQSVWVKPKWSVETLLEWGPNLVSVNKEVWRRHRRIVGPAFNPTTYSLVWAETLRVYRDIITTEGWTQKDVVILDPVQTYTTRLAFLVISACGFGLSFPWKDETKSDNGGMGIHEAMRIWASTVTLRAITPSWAYRLPFKLFRDITISTQMLRDSLGKMILERRAEMNSETTASNVEKKDIFTLLVRASEEDSKLQLSDSELVSENITTLGNVFALMFAGHETTASTIAATIGLLGLYSEIQEDIYKKIIKAVGHDRDPTFEDFHQLEAVAHAFYEALRLFPAGYIMIREATEDTTISIPNADGQPGMRQIPIPKDLPMVVDVVGIQYNPRYFPDPEKYDPSRWRGVMAESEDITAFSIGPRTCPGRKFAVVEAVCFLTLIVRDWIIEPIMNPGETGEEWRERVMQTHTAVTLTVKHFPVRLRRRARAAPPV</sequence>
<keyword evidence="2" id="KW-1185">Reference proteome</keyword>
<comment type="caution">
    <text evidence="1">The sequence shown here is derived from an EMBL/GenBank/DDBJ whole genome shotgun (WGS) entry which is preliminary data.</text>
</comment>
<protein>
    <submittedName>
        <fullName evidence="1">Cytochrome P450</fullName>
    </submittedName>
</protein>
<gene>
    <name evidence="1" type="ORF">F5148DRAFT_1275473</name>
</gene>